<gene>
    <name evidence="3" type="ORF">CTI12_AA511540</name>
</gene>
<sequence>MKTEFNQIWRASGITSELQLYCTAIGGLVFAALMLFAGWFHYHKAAPKLAWFQDVESMLNHHLAGLLGLGSLSWAGHQVHVSLPINQFLNAGVDPKEIPLPHEFILNREWLSLLTEPQFIQTHQKTLNTNRFLFESNDGSLYSVPYNNHELVSLTKLPFKLHNFRIDGSANGLVLATGYKNLNGKGWTVLALNLTTKDYVELPIASRKDFFGFKGFGYDSVSDDYKVVVFSRFEHYNGDVYVYSLRTNTVKQVMSRSPYFDDRFCWPAGVFVNGFLHWILGIDCKPVIVAFSLADDKLSELPPPNEVDLSDFDTKLVALGEKLAIFNEVKGDIWLMNENGLQKSWTKIVVDGFNEIPMYKPIVFYDNGKVQFLRRREGWNAKGNIVLNSPDPTVPGIYDVEEQTSHISYMKMRYYIGAYAESLVSPKFSTSI</sequence>
<dbReference type="GO" id="GO:0009535">
    <property type="term" value="C:chloroplast thylakoid membrane"/>
    <property type="evidence" value="ECO:0007669"/>
    <property type="project" value="TreeGrafter"/>
</dbReference>
<accession>A0A2U1KUN2</accession>
<dbReference type="OrthoDB" id="591557at2759"/>
<evidence type="ECO:0000259" key="2">
    <source>
        <dbReference type="Pfam" id="PF08268"/>
    </source>
</evidence>
<dbReference type="Pfam" id="PF08268">
    <property type="entry name" value="FBA_3"/>
    <property type="match status" value="1"/>
</dbReference>
<keyword evidence="1" id="KW-1133">Transmembrane helix</keyword>
<dbReference type="PANTHER" id="PTHR30128">
    <property type="entry name" value="OUTER MEMBRANE PROTEIN, OMPA-RELATED"/>
    <property type="match status" value="1"/>
</dbReference>
<feature type="domain" description="F-box associated beta-propeller type 3" evidence="2">
    <location>
        <begin position="151"/>
        <end position="350"/>
    </location>
</feature>
<evidence type="ECO:0000313" key="4">
    <source>
        <dbReference type="Proteomes" id="UP000245207"/>
    </source>
</evidence>
<dbReference type="InterPro" id="IPR013187">
    <property type="entry name" value="F-box-assoc_dom_typ3"/>
</dbReference>
<dbReference type="PRINTS" id="PR00257">
    <property type="entry name" value="PHOTSYSPSAAB"/>
</dbReference>
<proteinExistence type="predicted"/>
<protein>
    <submittedName>
        <fullName evidence="3">F-box associated interaction domain-containing protein</fullName>
    </submittedName>
</protein>
<feature type="transmembrane region" description="Helical" evidence="1">
    <location>
        <begin position="20"/>
        <end position="42"/>
    </location>
</feature>
<dbReference type="Gene3D" id="1.20.1130.10">
    <property type="entry name" value="Photosystem I PsaA/PsaB"/>
    <property type="match status" value="1"/>
</dbReference>
<dbReference type="EMBL" id="PKPP01013779">
    <property type="protein sequence ID" value="PWA40456.1"/>
    <property type="molecule type" value="Genomic_DNA"/>
</dbReference>
<dbReference type="STRING" id="35608.A0A2U1KUN2"/>
<dbReference type="GO" id="GO:0015979">
    <property type="term" value="P:photosynthesis"/>
    <property type="evidence" value="ECO:0007669"/>
    <property type="project" value="InterPro"/>
</dbReference>
<comment type="caution">
    <text evidence="3">The sequence shown here is derived from an EMBL/GenBank/DDBJ whole genome shotgun (WGS) entry which is preliminary data.</text>
</comment>
<dbReference type="Pfam" id="PF00223">
    <property type="entry name" value="PsaA_PsaB"/>
    <property type="match status" value="1"/>
</dbReference>
<dbReference type="InterPro" id="IPR011043">
    <property type="entry name" value="Gal_Oxase/kelch_b-propeller"/>
</dbReference>
<organism evidence="3 4">
    <name type="scientific">Artemisia annua</name>
    <name type="common">Sweet wormwood</name>
    <dbReference type="NCBI Taxonomy" id="35608"/>
    <lineage>
        <taxon>Eukaryota</taxon>
        <taxon>Viridiplantae</taxon>
        <taxon>Streptophyta</taxon>
        <taxon>Embryophyta</taxon>
        <taxon>Tracheophyta</taxon>
        <taxon>Spermatophyta</taxon>
        <taxon>Magnoliopsida</taxon>
        <taxon>eudicotyledons</taxon>
        <taxon>Gunneridae</taxon>
        <taxon>Pentapetalae</taxon>
        <taxon>asterids</taxon>
        <taxon>campanulids</taxon>
        <taxon>Asterales</taxon>
        <taxon>Asteraceae</taxon>
        <taxon>Asteroideae</taxon>
        <taxon>Anthemideae</taxon>
        <taxon>Artemisiinae</taxon>
        <taxon>Artemisia</taxon>
    </lineage>
</organism>
<keyword evidence="1" id="KW-0472">Membrane</keyword>
<dbReference type="InterPro" id="IPR001280">
    <property type="entry name" value="PSI_PsaA/B"/>
</dbReference>
<keyword evidence="4" id="KW-1185">Reference proteome</keyword>
<dbReference type="AlphaFoldDB" id="A0A2U1KUN2"/>
<reference evidence="3 4" key="1">
    <citation type="journal article" date="2018" name="Mol. Plant">
        <title>The genome of Artemisia annua provides insight into the evolution of Asteraceae family and artemisinin biosynthesis.</title>
        <authorList>
            <person name="Shen Q."/>
            <person name="Zhang L."/>
            <person name="Liao Z."/>
            <person name="Wang S."/>
            <person name="Yan T."/>
            <person name="Shi P."/>
            <person name="Liu M."/>
            <person name="Fu X."/>
            <person name="Pan Q."/>
            <person name="Wang Y."/>
            <person name="Lv Z."/>
            <person name="Lu X."/>
            <person name="Zhang F."/>
            <person name="Jiang W."/>
            <person name="Ma Y."/>
            <person name="Chen M."/>
            <person name="Hao X."/>
            <person name="Li L."/>
            <person name="Tang Y."/>
            <person name="Lv G."/>
            <person name="Zhou Y."/>
            <person name="Sun X."/>
            <person name="Brodelius P.E."/>
            <person name="Rose J.K.C."/>
            <person name="Tang K."/>
        </authorList>
    </citation>
    <scope>NUCLEOTIDE SEQUENCE [LARGE SCALE GENOMIC DNA]</scope>
    <source>
        <strain evidence="4">cv. Huhao1</strain>
        <tissue evidence="3">Leaf</tissue>
    </source>
</reference>
<evidence type="ECO:0000313" key="3">
    <source>
        <dbReference type="EMBL" id="PWA40456.1"/>
    </source>
</evidence>
<dbReference type="InterPro" id="IPR017451">
    <property type="entry name" value="F-box-assoc_interact_dom"/>
</dbReference>
<dbReference type="Proteomes" id="UP000245207">
    <property type="component" value="Unassembled WGS sequence"/>
</dbReference>
<dbReference type="SUPFAM" id="SSF81558">
    <property type="entry name" value="Photosystem I subunits PsaA/PsaB"/>
    <property type="match status" value="1"/>
</dbReference>
<dbReference type="NCBIfam" id="TIGR01640">
    <property type="entry name" value="F_box_assoc_1"/>
    <property type="match status" value="1"/>
</dbReference>
<dbReference type="InterPro" id="IPR036408">
    <property type="entry name" value="PSI_PsaA/B_sf"/>
</dbReference>
<dbReference type="SUPFAM" id="SSF50965">
    <property type="entry name" value="Galactose oxidase, central domain"/>
    <property type="match status" value="1"/>
</dbReference>
<dbReference type="PANTHER" id="PTHR30128:SF19">
    <property type="entry name" value="PHOTOSYSTEM I P700 CHLOROPHYLL A APOPROTEIN A1-RELATED"/>
    <property type="match status" value="1"/>
</dbReference>
<name>A0A2U1KUN2_ARTAN</name>
<keyword evidence="1" id="KW-0812">Transmembrane</keyword>
<evidence type="ECO:0000256" key="1">
    <source>
        <dbReference type="SAM" id="Phobius"/>
    </source>
</evidence>